<feature type="region of interest" description="Disordered" evidence="1">
    <location>
        <begin position="1"/>
        <end position="39"/>
    </location>
</feature>
<name>A0A8T2QSI7_CERRI</name>
<feature type="region of interest" description="Disordered" evidence="1">
    <location>
        <begin position="260"/>
        <end position="352"/>
    </location>
</feature>
<reference evidence="2" key="1">
    <citation type="submission" date="2021-08" db="EMBL/GenBank/DDBJ databases">
        <title>WGS assembly of Ceratopteris richardii.</title>
        <authorList>
            <person name="Marchant D.B."/>
            <person name="Chen G."/>
            <person name="Jenkins J."/>
            <person name="Shu S."/>
            <person name="Leebens-Mack J."/>
            <person name="Grimwood J."/>
            <person name="Schmutz J."/>
            <person name="Soltis P."/>
            <person name="Soltis D."/>
            <person name="Chen Z.-H."/>
        </authorList>
    </citation>
    <scope>NUCLEOTIDE SEQUENCE</scope>
    <source>
        <strain evidence="2">Whitten #5841</strain>
        <tissue evidence="2">Leaf</tissue>
    </source>
</reference>
<feature type="region of interest" description="Disordered" evidence="1">
    <location>
        <begin position="374"/>
        <end position="393"/>
    </location>
</feature>
<accession>A0A8T2QSI7</accession>
<sequence>MAQRSQRDDDGDKEIRKANGNKRNVFPQDDAPTSEQKGPLVINTTQQGLNLVATVATRATRQLETVQQGPARTDRLYGEGVCCASGSSAHRREDTGAVLIVLGGKASCRRKFVITVRLQDGEGRLVPADLPITASVAFAHDRSPVRAPAPVDVDAAGEPPLFTTFNGVEFPARDNPTPMLAGRATFKLALSLLSSKYENRLFCICFTPQTDPPLCPPCFSPPIRSISRKRASSVCTPPLHLFDAGFALHLPRASATAAPIAGANAPHSPDHSSTDAHQTSRGRRTSAPTVSSNPRERNGSAVDLHGDSTDENTAYLPDGNDDGCGRVISNHRPAPAEAPLDHPNSRSAKWHSSPHNFIAHSAALSPADICRLNTPSPVDSGSPNSATPTSESCIDNISSSKDSQQLLSCCAVLDGNGCALPPQVLPTGRPGSAPSPSVGCARPLRPQATIGRCRFPFGSRLSSLGDRSGDRFRGAVQLESSTDIAANEPQQRGPSSWFDDTTLHQNCSFLLGAMQRLSAAAALATPVQQKLDALMRSFLLSHHETNAARRNLQRERMHGTNPLSEESAMQGGSISCHEELEEEERAIRYLELSLYEVTMEIQRRKEDIRIKKRRLRLEDAPSLAYCLPFHQKASWWA</sequence>
<comment type="caution">
    <text evidence="2">The sequence shown here is derived from an EMBL/GenBank/DDBJ whole genome shotgun (WGS) entry which is preliminary data.</text>
</comment>
<evidence type="ECO:0000313" key="2">
    <source>
        <dbReference type="EMBL" id="KAH7286283.1"/>
    </source>
</evidence>
<proteinExistence type="predicted"/>
<feature type="compositionally biased region" description="Basic and acidic residues" evidence="1">
    <location>
        <begin position="294"/>
        <end position="308"/>
    </location>
</feature>
<protein>
    <submittedName>
        <fullName evidence="2">Uncharacterized protein</fullName>
    </submittedName>
</protein>
<dbReference type="OrthoDB" id="10263919at2759"/>
<evidence type="ECO:0000256" key="1">
    <source>
        <dbReference type="SAM" id="MobiDB-lite"/>
    </source>
</evidence>
<dbReference type="AlphaFoldDB" id="A0A8T2QSI7"/>
<organism evidence="2 3">
    <name type="scientific">Ceratopteris richardii</name>
    <name type="common">Triangle waterfern</name>
    <dbReference type="NCBI Taxonomy" id="49495"/>
    <lineage>
        <taxon>Eukaryota</taxon>
        <taxon>Viridiplantae</taxon>
        <taxon>Streptophyta</taxon>
        <taxon>Embryophyta</taxon>
        <taxon>Tracheophyta</taxon>
        <taxon>Polypodiopsida</taxon>
        <taxon>Polypodiidae</taxon>
        <taxon>Polypodiales</taxon>
        <taxon>Pteridineae</taxon>
        <taxon>Pteridaceae</taxon>
        <taxon>Parkerioideae</taxon>
        <taxon>Ceratopteris</taxon>
    </lineage>
</organism>
<dbReference type="Proteomes" id="UP000825935">
    <property type="component" value="Chromosome 33"/>
</dbReference>
<gene>
    <name evidence="2" type="ORF">KP509_33G067100</name>
</gene>
<keyword evidence="3" id="KW-1185">Reference proteome</keyword>
<dbReference type="EMBL" id="CM035438">
    <property type="protein sequence ID" value="KAH7286283.1"/>
    <property type="molecule type" value="Genomic_DNA"/>
</dbReference>
<evidence type="ECO:0000313" key="3">
    <source>
        <dbReference type="Proteomes" id="UP000825935"/>
    </source>
</evidence>
<feature type="compositionally biased region" description="Basic and acidic residues" evidence="1">
    <location>
        <begin position="1"/>
        <end position="17"/>
    </location>
</feature>